<dbReference type="EMBL" id="CP031264">
    <property type="protein sequence ID" value="AXI81092.1"/>
    <property type="molecule type" value="Genomic_DNA"/>
</dbReference>
<reference evidence="2" key="1">
    <citation type="submission" date="2018-07" db="EMBL/GenBank/DDBJ databases">
        <title>Streptacidiphilus bronchialis DSM 106435 chromosome.</title>
        <authorList>
            <person name="Batra D."/>
            <person name="Gulvik C.A."/>
        </authorList>
    </citation>
    <scope>NUCLEOTIDE SEQUENCE [LARGE SCALE GENOMIC DNA]</scope>
    <source>
        <strain evidence="2">DSM 106435</strain>
    </source>
</reference>
<dbReference type="Proteomes" id="UP000249340">
    <property type="component" value="Chromosome"/>
</dbReference>
<keyword evidence="2" id="KW-1185">Reference proteome</keyword>
<dbReference type="OrthoDB" id="3855665at2"/>
<evidence type="ECO:0000313" key="2">
    <source>
        <dbReference type="Proteomes" id="UP000249340"/>
    </source>
</evidence>
<protein>
    <submittedName>
        <fullName evidence="1">Uncharacterized protein</fullName>
    </submittedName>
</protein>
<sequence>MTACGRRIAVAPLCIGAAGGPFARVALDVGPERGGASRAWAGLSPQEARGLAFLLLEQAARAEQLAGPGA</sequence>
<gene>
    <name evidence="1" type="ORF">C7M71_002120</name>
</gene>
<dbReference type="KEGG" id="stri:C7M71_002120"/>
<dbReference type="AlphaFoldDB" id="A0A345T537"/>
<proteinExistence type="predicted"/>
<evidence type="ECO:0000313" key="1">
    <source>
        <dbReference type="EMBL" id="AXI81092.1"/>
    </source>
</evidence>
<accession>A0A345T537</accession>
<name>A0A345T537_9ACTN</name>
<organism evidence="1 2">
    <name type="scientific">Peterkaempfera bronchialis</name>
    <dbReference type="NCBI Taxonomy" id="2126346"/>
    <lineage>
        <taxon>Bacteria</taxon>
        <taxon>Bacillati</taxon>
        <taxon>Actinomycetota</taxon>
        <taxon>Actinomycetes</taxon>
        <taxon>Kitasatosporales</taxon>
        <taxon>Streptomycetaceae</taxon>
        <taxon>Peterkaempfera</taxon>
    </lineage>
</organism>